<dbReference type="PROSITE" id="PS50835">
    <property type="entry name" value="IG_LIKE"/>
    <property type="match status" value="1"/>
</dbReference>
<proteinExistence type="predicted"/>
<keyword evidence="2" id="KW-1133">Transmembrane helix</keyword>
<protein>
    <recommendedName>
        <fullName evidence="3">Ig-like domain-containing protein</fullName>
    </recommendedName>
</protein>
<keyword evidence="5" id="KW-1185">Reference proteome</keyword>
<organism evidence="4 5">
    <name type="scientific">Mytilus coruscus</name>
    <name type="common">Sea mussel</name>
    <dbReference type="NCBI Taxonomy" id="42192"/>
    <lineage>
        <taxon>Eukaryota</taxon>
        <taxon>Metazoa</taxon>
        <taxon>Spiralia</taxon>
        <taxon>Lophotrochozoa</taxon>
        <taxon>Mollusca</taxon>
        <taxon>Bivalvia</taxon>
        <taxon>Autobranchia</taxon>
        <taxon>Pteriomorphia</taxon>
        <taxon>Mytilida</taxon>
        <taxon>Mytiloidea</taxon>
        <taxon>Mytilidae</taxon>
        <taxon>Mytilinae</taxon>
        <taxon>Mytilus</taxon>
    </lineage>
</organism>
<dbReference type="Proteomes" id="UP000507470">
    <property type="component" value="Unassembled WGS sequence"/>
</dbReference>
<reference evidence="4 5" key="1">
    <citation type="submission" date="2020-06" db="EMBL/GenBank/DDBJ databases">
        <authorList>
            <person name="Li R."/>
            <person name="Bekaert M."/>
        </authorList>
    </citation>
    <scope>NUCLEOTIDE SEQUENCE [LARGE SCALE GENOMIC DNA]</scope>
    <source>
        <strain evidence="5">wild</strain>
    </source>
</reference>
<dbReference type="InterPro" id="IPR013783">
    <property type="entry name" value="Ig-like_fold"/>
</dbReference>
<accession>A0A6J8EXG5</accession>
<feature type="transmembrane region" description="Helical" evidence="2">
    <location>
        <begin position="260"/>
        <end position="284"/>
    </location>
</feature>
<evidence type="ECO:0000313" key="4">
    <source>
        <dbReference type="EMBL" id="CAC5425227.1"/>
    </source>
</evidence>
<keyword evidence="2" id="KW-0472">Membrane</keyword>
<dbReference type="PANTHER" id="PTHR45889">
    <property type="entry name" value="IG-LIKE DOMAIN-CONTAINING PROTEIN"/>
    <property type="match status" value="1"/>
</dbReference>
<feature type="domain" description="Ig-like" evidence="3">
    <location>
        <begin position="121"/>
        <end position="257"/>
    </location>
</feature>
<name>A0A6J8EXG5_MYTCO</name>
<dbReference type="SUPFAM" id="SSF48726">
    <property type="entry name" value="Immunoglobulin"/>
    <property type="match status" value="1"/>
</dbReference>
<dbReference type="EMBL" id="CACVKT020010228">
    <property type="protein sequence ID" value="CAC5425227.1"/>
    <property type="molecule type" value="Genomic_DNA"/>
</dbReference>
<feature type="region of interest" description="Disordered" evidence="1">
    <location>
        <begin position="348"/>
        <end position="386"/>
    </location>
</feature>
<evidence type="ECO:0000256" key="2">
    <source>
        <dbReference type="SAM" id="Phobius"/>
    </source>
</evidence>
<evidence type="ECO:0000256" key="1">
    <source>
        <dbReference type="SAM" id="MobiDB-lite"/>
    </source>
</evidence>
<dbReference type="Gene3D" id="2.60.40.10">
    <property type="entry name" value="Immunoglobulins"/>
    <property type="match status" value="2"/>
</dbReference>
<sequence>MLPASGEYLFGRVTLTNITNTSTNATLTFHILKCKDEMDYMCVCNYFDTTGAVRHKESESTRIVVKTDKSSLLFPEGDTVTFTCTGIIGKPPRKLIWQKTSVEQQKSITYSNEASIKEEIPEMCSFKATSNLTIQIYAEDLKAKIRCFVESQTNVLGMSVETMPFDVQFHVTDVHMNKQPNLKQYDRKIDRIIPTYNGRGNPDPAYIWFKEDNKRKILSRANSFALDDVIQNKSGVYICEAYNIIDDKVFKKTNSVEIRIAPAAIIVIVVICAVVFFNLMYCAIKKRYCSTSERQVAFQAKSITPPEISGSPSVQDPDNYEDLIPSDRPIVYDEINQQANLQYELSKRRMSVPTDNDGHSVISKETAVNDSYQDFEPASSISNMNG</sequence>
<evidence type="ECO:0000259" key="3">
    <source>
        <dbReference type="PROSITE" id="PS50835"/>
    </source>
</evidence>
<dbReference type="OrthoDB" id="10028801at2759"/>
<gene>
    <name evidence="4" type="ORF">MCOR_57070</name>
</gene>
<dbReference type="PANTHER" id="PTHR45889:SF8">
    <property type="entry name" value="IG-LIKE DOMAIN-CONTAINING PROTEIN"/>
    <property type="match status" value="1"/>
</dbReference>
<evidence type="ECO:0000313" key="5">
    <source>
        <dbReference type="Proteomes" id="UP000507470"/>
    </source>
</evidence>
<keyword evidence="2" id="KW-0812">Transmembrane</keyword>
<dbReference type="InterPro" id="IPR036179">
    <property type="entry name" value="Ig-like_dom_sf"/>
</dbReference>
<dbReference type="InterPro" id="IPR007110">
    <property type="entry name" value="Ig-like_dom"/>
</dbReference>
<dbReference type="AlphaFoldDB" id="A0A6J8EXG5"/>